<accession>A0AAN9IPH0</accession>
<dbReference type="EMBL" id="JAYWIO010000002">
    <property type="protein sequence ID" value="KAK7283751.1"/>
    <property type="molecule type" value="Genomic_DNA"/>
</dbReference>
<protein>
    <submittedName>
        <fullName evidence="1">Uncharacterized protein</fullName>
    </submittedName>
</protein>
<sequence>MQSGSIYFLHLLIYFSFGKLPLPFPFKNLEFIFCLEDLRKSFTTLKYSLLISFQELKGFLQHRPVTIRIAKMGHVDIAFPCDNVRCDLATP</sequence>
<reference evidence="1 2" key="1">
    <citation type="submission" date="2024-01" db="EMBL/GenBank/DDBJ databases">
        <title>The genomes of 5 underutilized Papilionoideae crops provide insights into root nodulation and disease resistanc.</title>
        <authorList>
            <person name="Yuan L."/>
        </authorList>
    </citation>
    <scope>NUCLEOTIDE SEQUENCE [LARGE SCALE GENOMIC DNA]</scope>
    <source>
        <strain evidence="1">ZHUSHIDOU_FW_LH</strain>
        <tissue evidence="1">Leaf</tissue>
    </source>
</reference>
<evidence type="ECO:0000313" key="1">
    <source>
        <dbReference type="EMBL" id="KAK7283751.1"/>
    </source>
</evidence>
<dbReference type="Proteomes" id="UP001372338">
    <property type="component" value="Unassembled WGS sequence"/>
</dbReference>
<name>A0AAN9IPH0_CROPI</name>
<dbReference type="AlphaFoldDB" id="A0AAN9IPH0"/>
<comment type="caution">
    <text evidence="1">The sequence shown here is derived from an EMBL/GenBank/DDBJ whole genome shotgun (WGS) entry which is preliminary data.</text>
</comment>
<proteinExistence type="predicted"/>
<keyword evidence="2" id="KW-1185">Reference proteome</keyword>
<evidence type="ECO:0000313" key="2">
    <source>
        <dbReference type="Proteomes" id="UP001372338"/>
    </source>
</evidence>
<organism evidence="1 2">
    <name type="scientific">Crotalaria pallida</name>
    <name type="common">Smooth rattlebox</name>
    <name type="synonym">Crotalaria striata</name>
    <dbReference type="NCBI Taxonomy" id="3830"/>
    <lineage>
        <taxon>Eukaryota</taxon>
        <taxon>Viridiplantae</taxon>
        <taxon>Streptophyta</taxon>
        <taxon>Embryophyta</taxon>
        <taxon>Tracheophyta</taxon>
        <taxon>Spermatophyta</taxon>
        <taxon>Magnoliopsida</taxon>
        <taxon>eudicotyledons</taxon>
        <taxon>Gunneridae</taxon>
        <taxon>Pentapetalae</taxon>
        <taxon>rosids</taxon>
        <taxon>fabids</taxon>
        <taxon>Fabales</taxon>
        <taxon>Fabaceae</taxon>
        <taxon>Papilionoideae</taxon>
        <taxon>50 kb inversion clade</taxon>
        <taxon>genistoids sensu lato</taxon>
        <taxon>core genistoids</taxon>
        <taxon>Crotalarieae</taxon>
        <taxon>Crotalaria</taxon>
    </lineage>
</organism>
<gene>
    <name evidence="1" type="ORF">RIF29_13497</name>
</gene>